<keyword evidence="4" id="KW-1185">Reference proteome</keyword>
<organism evidence="3 4">
    <name type="scientific">Sarocladium strictum</name>
    <name type="common">Black bundle disease fungus</name>
    <name type="synonym">Acremonium strictum</name>
    <dbReference type="NCBI Taxonomy" id="5046"/>
    <lineage>
        <taxon>Eukaryota</taxon>
        <taxon>Fungi</taxon>
        <taxon>Dikarya</taxon>
        <taxon>Ascomycota</taxon>
        <taxon>Pezizomycotina</taxon>
        <taxon>Sordariomycetes</taxon>
        <taxon>Hypocreomycetidae</taxon>
        <taxon>Hypocreales</taxon>
        <taxon>Sarocladiaceae</taxon>
        <taxon>Sarocladium</taxon>
    </lineage>
</organism>
<protein>
    <recommendedName>
        <fullName evidence="5">NmrA-like domain-containing protein</fullName>
    </recommendedName>
</protein>
<evidence type="ECO:0008006" key="5">
    <source>
        <dbReference type="Google" id="ProtNLM"/>
    </source>
</evidence>
<keyword evidence="1" id="KW-0521">NADP</keyword>
<accession>A0AA39L914</accession>
<reference evidence="3" key="1">
    <citation type="submission" date="2022-10" db="EMBL/GenBank/DDBJ databases">
        <title>Determination and structural analysis of whole genome sequence of Sarocladium strictum F4-1.</title>
        <authorList>
            <person name="Hu L."/>
            <person name="Jiang Y."/>
        </authorList>
    </citation>
    <scope>NUCLEOTIDE SEQUENCE</scope>
    <source>
        <strain evidence="3">F4-1</strain>
    </source>
</reference>
<dbReference type="GO" id="GO:0016491">
    <property type="term" value="F:oxidoreductase activity"/>
    <property type="evidence" value="ECO:0007669"/>
    <property type="project" value="UniProtKB-KW"/>
</dbReference>
<gene>
    <name evidence="3" type="ORF">NLU13_2647</name>
</gene>
<comment type="caution">
    <text evidence="3">The sequence shown here is derived from an EMBL/GenBank/DDBJ whole genome shotgun (WGS) entry which is preliminary data.</text>
</comment>
<dbReference type="PANTHER" id="PTHR47706:SF6">
    <property type="entry name" value="NMRA-LIKE FAMILY PROTEIN (AFU_ORTHOLOGUE AFUA_6G00280)"/>
    <property type="match status" value="1"/>
</dbReference>
<evidence type="ECO:0000313" key="4">
    <source>
        <dbReference type="Proteomes" id="UP001175261"/>
    </source>
</evidence>
<proteinExistence type="predicted"/>
<dbReference type="InterPro" id="IPR051609">
    <property type="entry name" value="NmrA/Isoflavone_reductase-like"/>
</dbReference>
<evidence type="ECO:0000313" key="3">
    <source>
        <dbReference type="EMBL" id="KAK0389071.1"/>
    </source>
</evidence>
<dbReference type="Gene3D" id="3.40.50.720">
    <property type="entry name" value="NAD(P)-binding Rossmann-like Domain"/>
    <property type="match status" value="1"/>
</dbReference>
<dbReference type="EMBL" id="JAPDFR010000002">
    <property type="protein sequence ID" value="KAK0389071.1"/>
    <property type="molecule type" value="Genomic_DNA"/>
</dbReference>
<dbReference type="Proteomes" id="UP001175261">
    <property type="component" value="Unassembled WGS sequence"/>
</dbReference>
<dbReference type="AlphaFoldDB" id="A0AA39L914"/>
<keyword evidence="2" id="KW-0560">Oxidoreductase</keyword>
<name>A0AA39L914_SARSR</name>
<sequence>MTDSVLVLGTGELGLAVLESLANQPSKGNIKLSVLLRPSTTNSTAPLQALGIASQSGDVVRSSISELATIFRNYDLIVSCNGMGLPSGTQLKLLDTQFGMDHDVVGLDSSQDPFDEQLDGRGKLRAQHKTEWTVIYTWLFMRFLILPEFGVVDLEQKIARALGSWDKHNQSLAPFHKIWARDTFGTGKGVAWPRDKSVNVARGIQMTGPKDYLKEM</sequence>
<evidence type="ECO:0000256" key="1">
    <source>
        <dbReference type="ARBA" id="ARBA00022857"/>
    </source>
</evidence>
<dbReference type="PANTHER" id="PTHR47706">
    <property type="entry name" value="NMRA-LIKE FAMILY PROTEIN"/>
    <property type="match status" value="1"/>
</dbReference>
<evidence type="ECO:0000256" key="2">
    <source>
        <dbReference type="ARBA" id="ARBA00023002"/>
    </source>
</evidence>